<dbReference type="OrthoDB" id="1920267at2759"/>
<organism evidence="2 6">
    <name type="scientific">Nelumbo nucifera</name>
    <name type="common">Sacred lotus</name>
    <dbReference type="NCBI Taxonomy" id="4432"/>
    <lineage>
        <taxon>Eukaryota</taxon>
        <taxon>Viridiplantae</taxon>
        <taxon>Streptophyta</taxon>
        <taxon>Embryophyta</taxon>
        <taxon>Tracheophyta</taxon>
        <taxon>Spermatophyta</taxon>
        <taxon>Magnoliopsida</taxon>
        <taxon>Proteales</taxon>
        <taxon>Nelumbonaceae</taxon>
        <taxon>Nelumbo</taxon>
    </lineage>
</organism>
<feature type="region of interest" description="Disordered" evidence="1">
    <location>
        <begin position="220"/>
        <end position="239"/>
    </location>
</feature>
<name>A0A1U7YS74_NELNU</name>
<dbReference type="RefSeq" id="XP_010241870.1">
    <property type="nucleotide sequence ID" value="XM_010243568.2"/>
</dbReference>
<dbReference type="RefSeq" id="XP_010241869.1">
    <property type="nucleotide sequence ID" value="XM_010243567.2"/>
</dbReference>
<dbReference type="GeneID" id="104586366"/>
<dbReference type="Proteomes" id="UP000189703">
    <property type="component" value="Unplaced"/>
</dbReference>
<evidence type="ECO:0000313" key="2">
    <source>
        <dbReference type="Proteomes" id="UP000189703"/>
    </source>
</evidence>
<evidence type="ECO:0000313" key="3">
    <source>
        <dbReference type="RefSeq" id="XP_010241869.1"/>
    </source>
</evidence>
<reference evidence="3 4" key="1">
    <citation type="submission" date="2025-04" db="UniProtKB">
        <authorList>
            <consortium name="RefSeq"/>
        </authorList>
    </citation>
    <scope>IDENTIFICATION</scope>
</reference>
<dbReference type="AlphaFoldDB" id="A0A1U7YS74"/>
<sequence length="325" mass="36524">MHTGLNKKGRDSVYREMRGKFCEEDHRKNNSIEQETTTLSDTHAFMKSIIEELKVARENMLSWMREEIIKVMADDDDVQERNAIAGNHQQDMIKVQSQNSSESGSEAQACKWETLVGSVKRKWTIGSREGYDVLENQYFHKPVESVKALETKRKKFVPSVKQTSLLVSPDQDASKNFILPTSLPAAYDENQNFNSSSNYFQPIVAGNKVGVNTGNKRWTPHDSSIHSRSSLGFQPENSGHTAQIASDQDIDHIGQNKLNPVSRFGARFPIPLHHGFDGVLKTQAQLIRSPSHVQGSISDISSDGGMRNHGISELYMANNLQSFEF</sequence>
<evidence type="ECO:0000313" key="6">
    <source>
        <dbReference type="RefSeq" id="XP_010241872.1"/>
    </source>
</evidence>
<dbReference type="RefSeq" id="XP_010241872.1">
    <property type="nucleotide sequence ID" value="XM_010243570.2"/>
</dbReference>
<evidence type="ECO:0000256" key="1">
    <source>
        <dbReference type="SAM" id="MobiDB-lite"/>
    </source>
</evidence>
<keyword evidence="2" id="KW-1185">Reference proteome</keyword>
<evidence type="ECO:0000313" key="4">
    <source>
        <dbReference type="RefSeq" id="XP_010241870.1"/>
    </source>
</evidence>
<proteinExistence type="predicted"/>
<protein>
    <submittedName>
        <fullName evidence="3 4">Uncharacterized protein LOC104586366</fullName>
    </submittedName>
</protein>
<dbReference type="KEGG" id="nnu:104586366"/>
<accession>A0A1U7YS74</accession>
<feature type="compositionally biased region" description="Polar residues" evidence="1">
    <location>
        <begin position="226"/>
        <end position="239"/>
    </location>
</feature>
<dbReference type="RefSeq" id="XP_010241871.1">
    <property type="nucleotide sequence ID" value="XM_010243569.2"/>
</dbReference>
<gene>
    <name evidence="3 4 5 6" type="primary">LOC104586366</name>
</gene>
<evidence type="ECO:0000313" key="5">
    <source>
        <dbReference type="RefSeq" id="XP_010241871.1"/>
    </source>
</evidence>